<gene>
    <name evidence="2" type="ORF">CTheo_2404</name>
</gene>
<reference evidence="2 3" key="1">
    <citation type="journal article" date="2019" name="Fungal Biol. Biotechnol.">
        <title>Draft genome sequence of fastidious pathogen Ceratobasidium theobromae, which causes vascular-streak dieback in Theobroma cacao.</title>
        <authorList>
            <person name="Ali S.S."/>
            <person name="Asman A."/>
            <person name="Shao J."/>
            <person name="Firmansyah A.P."/>
            <person name="Susilo A.W."/>
            <person name="Rosmana A."/>
            <person name="McMahon P."/>
            <person name="Junaid M."/>
            <person name="Guest D."/>
            <person name="Kheng T.Y."/>
            <person name="Meinhardt L.W."/>
            <person name="Bailey B.A."/>
        </authorList>
    </citation>
    <scope>NUCLEOTIDE SEQUENCE [LARGE SCALE GENOMIC DNA]</scope>
    <source>
        <strain evidence="2 3">CT2</strain>
    </source>
</reference>
<keyword evidence="1" id="KW-1133">Transmembrane helix</keyword>
<organism evidence="2 3">
    <name type="scientific">Ceratobasidium theobromae</name>
    <dbReference type="NCBI Taxonomy" id="1582974"/>
    <lineage>
        <taxon>Eukaryota</taxon>
        <taxon>Fungi</taxon>
        <taxon>Dikarya</taxon>
        <taxon>Basidiomycota</taxon>
        <taxon>Agaricomycotina</taxon>
        <taxon>Agaricomycetes</taxon>
        <taxon>Cantharellales</taxon>
        <taxon>Ceratobasidiaceae</taxon>
        <taxon>Ceratobasidium</taxon>
    </lineage>
</organism>
<evidence type="ECO:0000313" key="2">
    <source>
        <dbReference type="EMBL" id="KAB5594188.1"/>
    </source>
</evidence>
<comment type="caution">
    <text evidence="2">The sequence shown here is derived from an EMBL/GenBank/DDBJ whole genome shotgun (WGS) entry which is preliminary data.</text>
</comment>
<feature type="transmembrane region" description="Helical" evidence="1">
    <location>
        <begin position="86"/>
        <end position="102"/>
    </location>
</feature>
<evidence type="ECO:0008006" key="4">
    <source>
        <dbReference type="Google" id="ProtNLM"/>
    </source>
</evidence>
<keyword evidence="3" id="KW-1185">Reference proteome</keyword>
<dbReference type="OrthoDB" id="2960209at2759"/>
<sequence length="210" mass="23586">MAETVCWPALTTTIAGVNAALHLCHAYAEGISTPLAFYYITATSTSSMYPNGTFYPHQSAPGPQPGPTHIYYTRGPMFMRRGPRRLFWFALGGISAYWFIQAKERKREMIMSQGGEEKRAGHCMGWGHWGDHRLEMKEAQQKMEDQQRKFRERFNEFGAFNSDTIVDMADSSLGSVMDSVIALRAKLAEQRAAAHAARATESSKNDPRLV</sequence>
<name>A0A5N5QRD9_9AGAM</name>
<evidence type="ECO:0000256" key="1">
    <source>
        <dbReference type="SAM" id="Phobius"/>
    </source>
</evidence>
<proteinExistence type="predicted"/>
<keyword evidence="1" id="KW-0472">Membrane</keyword>
<dbReference type="EMBL" id="SSOP01000024">
    <property type="protein sequence ID" value="KAB5594188.1"/>
    <property type="molecule type" value="Genomic_DNA"/>
</dbReference>
<dbReference type="AlphaFoldDB" id="A0A5N5QRD9"/>
<dbReference type="Proteomes" id="UP000383932">
    <property type="component" value="Unassembled WGS sequence"/>
</dbReference>
<protein>
    <recommendedName>
        <fullName evidence="4">Transmembrane protein</fullName>
    </recommendedName>
</protein>
<keyword evidence="1" id="KW-0812">Transmembrane</keyword>
<accession>A0A5N5QRD9</accession>
<evidence type="ECO:0000313" key="3">
    <source>
        <dbReference type="Proteomes" id="UP000383932"/>
    </source>
</evidence>